<dbReference type="AlphaFoldDB" id="A0A914UW25"/>
<sequence>MGGNTVQRSRSQAIVTRCNDPPPKLTRVRSVPDFSVDEKYKPSWSRHNVGHYRGCSDLYDDPYYEKHYYYSPPITSSSQYSRSRYYNVNGLPDPYYASYPSYWSRYKSYLTCGVPYFGSIRSYTHNDYSPYLNNPYHSVLLDCHNRSVENGINMYRRGLMEYSTLDRYWLTPNSWYRRYKDWRGLYTWDKDRYVTPAYWERRARQYYR</sequence>
<dbReference type="Proteomes" id="UP000887566">
    <property type="component" value="Unplaced"/>
</dbReference>
<name>A0A914UW25_9BILA</name>
<dbReference type="WBParaSite" id="PSAMB.scaffold12608size2679.g34971.t1">
    <property type="protein sequence ID" value="PSAMB.scaffold12608size2679.g34971.t1"/>
    <property type="gene ID" value="PSAMB.scaffold12608size2679.g34971"/>
</dbReference>
<keyword evidence="1" id="KW-1185">Reference proteome</keyword>
<accession>A0A914UW25</accession>
<reference evidence="2" key="1">
    <citation type="submission" date="2022-11" db="UniProtKB">
        <authorList>
            <consortium name="WormBaseParasite"/>
        </authorList>
    </citation>
    <scope>IDENTIFICATION</scope>
</reference>
<evidence type="ECO:0000313" key="1">
    <source>
        <dbReference type="Proteomes" id="UP000887566"/>
    </source>
</evidence>
<protein>
    <submittedName>
        <fullName evidence="2">Uncharacterized protein</fullName>
    </submittedName>
</protein>
<evidence type="ECO:0000313" key="2">
    <source>
        <dbReference type="WBParaSite" id="PSAMB.scaffold12608size2679.g34971.t1"/>
    </source>
</evidence>
<proteinExistence type="predicted"/>
<organism evidence="1 2">
    <name type="scientific">Plectus sambesii</name>
    <dbReference type="NCBI Taxonomy" id="2011161"/>
    <lineage>
        <taxon>Eukaryota</taxon>
        <taxon>Metazoa</taxon>
        <taxon>Ecdysozoa</taxon>
        <taxon>Nematoda</taxon>
        <taxon>Chromadorea</taxon>
        <taxon>Plectida</taxon>
        <taxon>Plectina</taxon>
        <taxon>Plectoidea</taxon>
        <taxon>Plectidae</taxon>
        <taxon>Plectus</taxon>
    </lineage>
</organism>